<evidence type="ECO:0000256" key="5">
    <source>
        <dbReference type="ARBA" id="ARBA00022679"/>
    </source>
</evidence>
<dbReference type="RefSeq" id="WP_305731674.1">
    <property type="nucleotide sequence ID" value="NZ_OW150024.1"/>
</dbReference>
<dbReference type="PANTHER" id="PTHR13090">
    <property type="entry name" value="ARGININE-HYDROXYLASE NDUFAF5, MITOCHONDRIAL"/>
    <property type="match status" value="1"/>
</dbReference>
<dbReference type="EMBL" id="OW150024">
    <property type="protein sequence ID" value="CAH2030800.1"/>
    <property type="molecule type" value="Genomic_DNA"/>
</dbReference>
<organism evidence="10 11">
    <name type="scientific">Trichlorobacter ammonificans</name>
    <dbReference type="NCBI Taxonomy" id="2916410"/>
    <lineage>
        <taxon>Bacteria</taxon>
        <taxon>Pseudomonadati</taxon>
        <taxon>Thermodesulfobacteriota</taxon>
        <taxon>Desulfuromonadia</taxon>
        <taxon>Geobacterales</taxon>
        <taxon>Geobacteraceae</taxon>
        <taxon>Trichlorobacter</taxon>
    </lineage>
</organism>
<keyword evidence="11" id="KW-1185">Reference proteome</keyword>
<dbReference type="PANTHER" id="PTHR13090:SF1">
    <property type="entry name" value="ARGININE-HYDROXYLASE NDUFAF5, MITOCHONDRIAL"/>
    <property type="match status" value="1"/>
</dbReference>
<evidence type="ECO:0000256" key="2">
    <source>
        <dbReference type="ARBA" id="ARBA00004746"/>
    </source>
</evidence>
<dbReference type="InterPro" id="IPR029063">
    <property type="entry name" value="SAM-dependent_MTases_sf"/>
</dbReference>
<keyword evidence="6 8" id="KW-0949">S-adenosyl-L-methionine</keyword>
<keyword evidence="4 8" id="KW-0489">Methyltransferase</keyword>
<evidence type="ECO:0000256" key="3">
    <source>
        <dbReference type="ARBA" id="ARBA00012327"/>
    </source>
</evidence>
<dbReference type="CDD" id="cd02440">
    <property type="entry name" value="AdoMet_MTases"/>
    <property type="match status" value="1"/>
</dbReference>
<proteinExistence type="inferred from homology"/>
<dbReference type="InterPro" id="IPR050602">
    <property type="entry name" value="Malonyl-ACP_OMT"/>
</dbReference>
<evidence type="ECO:0000256" key="8">
    <source>
        <dbReference type="HAMAP-Rule" id="MF_00835"/>
    </source>
</evidence>
<evidence type="ECO:0000313" key="10">
    <source>
        <dbReference type="EMBL" id="CAH2030800.1"/>
    </source>
</evidence>
<dbReference type="Proteomes" id="UP001295463">
    <property type="component" value="Chromosome"/>
</dbReference>
<evidence type="ECO:0000256" key="6">
    <source>
        <dbReference type="ARBA" id="ARBA00022691"/>
    </source>
</evidence>
<keyword evidence="7 8" id="KW-0093">Biotin biosynthesis</keyword>
<evidence type="ECO:0000256" key="7">
    <source>
        <dbReference type="ARBA" id="ARBA00022756"/>
    </source>
</evidence>
<dbReference type="Pfam" id="PF08241">
    <property type="entry name" value="Methyltransf_11"/>
    <property type="match status" value="1"/>
</dbReference>
<comment type="catalytic activity">
    <reaction evidence="1 8">
        <text>malonyl-[ACP] + S-adenosyl-L-methionine = malonyl-[ACP] methyl ester + S-adenosyl-L-homocysteine</text>
        <dbReference type="Rhea" id="RHEA:17105"/>
        <dbReference type="Rhea" id="RHEA-COMP:9623"/>
        <dbReference type="Rhea" id="RHEA-COMP:9954"/>
        <dbReference type="ChEBI" id="CHEBI:57856"/>
        <dbReference type="ChEBI" id="CHEBI:59789"/>
        <dbReference type="ChEBI" id="CHEBI:78449"/>
        <dbReference type="ChEBI" id="CHEBI:78845"/>
        <dbReference type="EC" id="2.1.1.197"/>
    </reaction>
</comment>
<feature type="domain" description="Methyltransferase type 11" evidence="9">
    <location>
        <begin position="48"/>
        <end position="142"/>
    </location>
</feature>
<name>A0ABN8HGS5_9BACT</name>
<dbReference type="GO" id="GO:0102130">
    <property type="term" value="F:malonyl-CoA methyltransferase activity"/>
    <property type="evidence" value="ECO:0007669"/>
    <property type="project" value="UniProtKB-EC"/>
</dbReference>
<sequence length="269" mass="29841">MPAIDRSRVRHSFQRGASLYDHLTPLQQRVVEQVLHRLPDAPLAAPVLDIGCGTGRLLAGLVQRYPSAPVVGLDLAFAMLRQARPRVGGRALLLQGDAERLPFRGGSFALIVSSSTFQWCDDLDACFREVYRCLRPGGRFSFALFGAGTFQELRECWRDARSAYGIADRVGADGTHRFHTEAQVRAALERQQFGHVVVESLLEREWYPDVAHLLQSVKRIGAGSSRPPAGGGLGWRRVLHRMATYYTERYGTTGGVPASYEVIHGEGRR</sequence>
<dbReference type="EC" id="2.1.1.197" evidence="3 8"/>
<comment type="pathway">
    <text evidence="2 8">Cofactor biosynthesis; biotin biosynthesis.</text>
</comment>
<dbReference type="GO" id="GO:0032259">
    <property type="term" value="P:methylation"/>
    <property type="evidence" value="ECO:0007669"/>
    <property type="project" value="UniProtKB-KW"/>
</dbReference>
<comment type="function">
    <text evidence="8">Converts the free carboxyl group of a malonyl-thioester to its methyl ester by transfer of a methyl group from S-adenosyl-L-methionine (SAM). It allows to synthesize pimeloyl-ACP via the fatty acid synthetic pathway.</text>
</comment>
<gene>
    <name evidence="8 10" type="primary">bioC</name>
    <name evidence="10" type="ORF">GEAMG1_0986</name>
</gene>
<evidence type="ECO:0000259" key="9">
    <source>
        <dbReference type="Pfam" id="PF08241"/>
    </source>
</evidence>
<keyword evidence="5 8" id="KW-0808">Transferase</keyword>
<dbReference type="SUPFAM" id="SSF53335">
    <property type="entry name" value="S-adenosyl-L-methionine-dependent methyltransferases"/>
    <property type="match status" value="1"/>
</dbReference>
<dbReference type="InterPro" id="IPR013216">
    <property type="entry name" value="Methyltransf_11"/>
</dbReference>
<reference evidence="10 11" key="1">
    <citation type="submission" date="2022-03" db="EMBL/GenBank/DDBJ databases">
        <authorList>
            <person name="Koch H."/>
        </authorList>
    </citation>
    <scope>NUCLEOTIDE SEQUENCE [LARGE SCALE GENOMIC DNA]</scope>
    <source>
        <strain evidence="10 11">G1</strain>
    </source>
</reference>
<dbReference type="HAMAP" id="MF_00835">
    <property type="entry name" value="BioC"/>
    <property type="match status" value="1"/>
</dbReference>
<evidence type="ECO:0000256" key="1">
    <source>
        <dbReference type="ARBA" id="ARBA00000852"/>
    </source>
</evidence>
<accession>A0ABN8HGS5</accession>
<dbReference type="Gene3D" id="3.40.50.150">
    <property type="entry name" value="Vaccinia Virus protein VP39"/>
    <property type="match status" value="1"/>
</dbReference>
<evidence type="ECO:0000313" key="11">
    <source>
        <dbReference type="Proteomes" id="UP001295463"/>
    </source>
</evidence>
<comment type="similarity">
    <text evidence="8">Belongs to the methyltransferase superfamily.</text>
</comment>
<protein>
    <recommendedName>
        <fullName evidence="3 8">Malonyl-[acyl-carrier protein] O-methyltransferase</fullName>
        <shortName evidence="8">Malonyl-ACP O-methyltransferase</shortName>
        <ecNumber evidence="3 8">2.1.1.197</ecNumber>
    </recommendedName>
    <alternativeName>
        <fullName evidence="8">Biotin synthesis protein BioC</fullName>
    </alternativeName>
</protein>
<evidence type="ECO:0000256" key="4">
    <source>
        <dbReference type="ARBA" id="ARBA00022603"/>
    </source>
</evidence>
<dbReference type="InterPro" id="IPR011814">
    <property type="entry name" value="BioC"/>
</dbReference>